<dbReference type="EMBL" id="JJOA01000010">
    <property type="protein sequence ID" value="KEA59391.1"/>
    <property type="molecule type" value="Genomic_DNA"/>
</dbReference>
<dbReference type="AlphaFoldDB" id="A0A071MSC5"/>
<accession>A0A071MSC5</accession>
<proteinExistence type="predicted"/>
<protein>
    <submittedName>
        <fullName evidence="1">Uncharacterized protein</fullName>
    </submittedName>
</protein>
<gene>
    <name evidence="1" type="ORF">DT99_11785</name>
</gene>
<organism evidence="1">
    <name type="scientific">Burkholderia cenocepacia</name>
    <dbReference type="NCBI Taxonomy" id="95486"/>
    <lineage>
        <taxon>Bacteria</taxon>
        <taxon>Pseudomonadati</taxon>
        <taxon>Pseudomonadota</taxon>
        <taxon>Betaproteobacteria</taxon>
        <taxon>Burkholderiales</taxon>
        <taxon>Burkholderiaceae</taxon>
        <taxon>Burkholderia</taxon>
        <taxon>Burkholderia cepacia complex</taxon>
    </lineage>
</organism>
<evidence type="ECO:0000313" key="1">
    <source>
        <dbReference type="EMBL" id="KEA59391.1"/>
    </source>
</evidence>
<comment type="caution">
    <text evidence="1">The sequence shown here is derived from an EMBL/GenBank/DDBJ whole genome shotgun (WGS) entry which is preliminary data.</text>
</comment>
<reference evidence="1" key="1">
    <citation type="submission" date="2014-04" db="EMBL/GenBank/DDBJ databases">
        <title>In planta biocontrol of soil-borne Fusarium wilt of banana through a plant endophytic bacterium, Burkholderia cenocepacia 869T2.</title>
        <authorList>
            <person name="Ho Y.-N."/>
            <person name="Chiang H.-M."/>
            <person name="Chao C.-P."/>
            <person name="Su C.-C."/>
            <person name="Hsu H.-F."/>
            <person name="Guo C.-T."/>
            <person name="Hsieh J.-L."/>
            <person name="Huang C.-C."/>
        </authorList>
    </citation>
    <scope>NUCLEOTIDE SEQUENCE [LARGE SCALE GENOMIC DNA]</scope>
    <source>
        <strain evidence="1">869T2</strain>
    </source>
</reference>
<name>A0A071MSC5_9BURK</name>
<sequence length="148" mass="16018">MSDFAKAGDKRERARVAMTWALAILTAIPIAYGWDQVDRMAGHPKYRDGFVSDCPTGQIECEPFIVERADGTGEHDPVRIALARVSALAYAAICDELRAWPGVARLDGGHGRSGDEYRESAAGRATMADHRFRSTSGSAPVGPAIRFP</sequence>